<accession>F9RPR6</accession>
<gene>
    <name evidence="1" type="ORF">VIS19158_18406</name>
</gene>
<reference evidence="1 2" key="1">
    <citation type="journal article" date="2012" name="Int. J. Syst. Evol. Microbiol.">
        <title>Vibrio caribbeanicus sp. nov., isolated from the marine sponge Scleritoderma cyanea.</title>
        <authorList>
            <person name="Hoffmann M."/>
            <person name="Monday S.R."/>
            <person name="Allard M.W."/>
            <person name="Strain E.A."/>
            <person name="Whittaker P."/>
            <person name="Naum M."/>
            <person name="McCarthy P.J."/>
            <person name="Lopez J.V."/>
            <person name="Fischer M."/>
            <person name="Brown E.W."/>
        </authorList>
    </citation>
    <scope>NUCLEOTIDE SEQUENCE [LARGE SCALE GENOMIC DNA]</scope>
    <source>
        <strain evidence="1 2">LMG 19158</strain>
    </source>
</reference>
<organism evidence="1 2">
    <name type="scientific">Vibrio scophthalmi LMG 19158</name>
    <dbReference type="NCBI Taxonomy" id="870967"/>
    <lineage>
        <taxon>Bacteria</taxon>
        <taxon>Pseudomonadati</taxon>
        <taxon>Pseudomonadota</taxon>
        <taxon>Gammaproteobacteria</taxon>
        <taxon>Vibrionales</taxon>
        <taxon>Vibrionaceae</taxon>
        <taxon>Vibrio</taxon>
    </lineage>
</organism>
<sequence>MSLTEGIIWLAGSRVKTSRTIGRSRVFECDYEPLLTHGRVKQFIGEVEPTLMQTSRGTIAVVRIGKDIIFWNRERIAQVPNDRIP</sequence>
<protein>
    <submittedName>
        <fullName evidence="1">Uncharacterized protein</fullName>
    </submittedName>
</protein>
<evidence type="ECO:0000313" key="1">
    <source>
        <dbReference type="EMBL" id="EGU35363.1"/>
    </source>
</evidence>
<dbReference type="RefSeq" id="WP_005596073.1">
    <property type="nucleotide sequence ID" value="NZ_AFWE01000145.1"/>
</dbReference>
<evidence type="ECO:0000313" key="2">
    <source>
        <dbReference type="Proteomes" id="UP000004349"/>
    </source>
</evidence>
<dbReference type="EMBL" id="AFWE01000145">
    <property type="protein sequence ID" value="EGU35363.1"/>
    <property type="molecule type" value="Genomic_DNA"/>
</dbReference>
<proteinExistence type="predicted"/>
<dbReference type="AlphaFoldDB" id="F9RPR6"/>
<name>F9RPR6_9VIBR</name>
<dbReference type="Proteomes" id="UP000004349">
    <property type="component" value="Unassembled WGS sequence"/>
</dbReference>
<comment type="caution">
    <text evidence="1">The sequence shown here is derived from an EMBL/GenBank/DDBJ whole genome shotgun (WGS) entry which is preliminary data.</text>
</comment>